<accession>A0A392Q480</accession>
<feature type="compositionally biased region" description="Polar residues" evidence="1">
    <location>
        <begin position="1"/>
        <end position="11"/>
    </location>
</feature>
<evidence type="ECO:0000313" key="3">
    <source>
        <dbReference type="Proteomes" id="UP000265520"/>
    </source>
</evidence>
<reference evidence="2 3" key="1">
    <citation type="journal article" date="2018" name="Front. Plant Sci.">
        <title>Red Clover (Trifolium pratense) and Zigzag Clover (T. medium) - A Picture of Genomic Similarities and Differences.</title>
        <authorList>
            <person name="Dluhosova J."/>
            <person name="Istvanek J."/>
            <person name="Nedelnik J."/>
            <person name="Repkova J."/>
        </authorList>
    </citation>
    <scope>NUCLEOTIDE SEQUENCE [LARGE SCALE GENOMIC DNA]</scope>
    <source>
        <strain evidence="3">cv. 10/8</strain>
        <tissue evidence="2">Leaf</tissue>
    </source>
</reference>
<name>A0A392Q480_9FABA</name>
<comment type="caution">
    <text evidence="2">The sequence shown here is derived from an EMBL/GenBank/DDBJ whole genome shotgun (WGS) entry which is preliminary data.</text>
</comment>
<dbReference type="EMBL" id="LXQA010112411">
    <property type="protein sequence ID" value="MCI18924.1"/>
    <property type="molecule type" value="Genomic_DNA"/>
</dbReference>
<feature type="compositionally biased region" description="Low complexity" evidence="1">
    <location>
        <begin position="36"/>
        <end position="46"/>
    </location>
</feature>
<organism evidence="2 3">
    <name type="scientific">Trifolium medium</name>
    <dbReference type="NCBI Taxonomy" id="97028"/>
    <lineage>
        <taxon>Eukaryota</taxon>
        <taxon>Viridiplantae</taxon>
        <taxon>Streptophyta</taxon>
        <taxon>Embryophyta</taxon>
        <taxon>Tracheophyta</taxon>
        <taxon>Spermatophyta</taxon>
        <taxon>Magnoliopsida</taxon>
        <taxon>eudicotyledons</taxon>
        <taxon>Gunneridae</taxon>
        <taxon>Pentapetalae</taxon>
        <taxon>rosids</taxon>
        <taxon>fabids</taxon>
        <taxon>Fabales</taxon>
        <taxon>Fabaceae</taxon>
        <taxon>Papilionoideae</taxon>
        <taxon>50 kb inversion clade</taxon>
        <taxon>NPAAA clade</taxon>
        <taxon>Hologalegina</taxon>
        <taxon>IRL clade</taxon>
        <taxon>Trifolieae</taxon>
        <taxon>Trifolium</taxon>
    </lineage>
</organism>
<dbReference type="Proteomes" id="UP000265520">
    <property type="component" value="Unassembled WGS sequence"/>
</dbReference>
<feature type="compositionally biased region" description="Basic and acidic residues" evidence="1">
    <location>
        <begin position="127"/>
        <end position="140"/>
    </location>
</feature>
<sequence length="177" mass="19881">MPQQLNVGTDQPQKDGPMPTIVEETSPDVTVRQVVEELNQQLLNQEQETDQTSPEKETHENEDGKKEKTKEENQETKEVGTSKDKPSPIISQKDLVDSHLRTIITKENETQAQTNVEQVVDPSPQKGIKETQPDLDQNKPEVEVPILNEEKTPTQVKLQGTPVIEALITEEINPFIG</sequence>
<feature type="region of interest" description="Disordered" evidence="1">
    <location>
        <begin position="107"/>
        <end position="140"/>
    </location>
</feature>
<feature type="region of interest" description="Disordered" evidence="1">
    <location>
        <begin position="1"/>
        <end position="95"/>
    </location>
</feature>
<protein>
    <submittedName>
        <fullName evidence="2">Uncharacterized protein</fullName>
    </submittedName>
</protein>
<evidence type="ECO:0000313" key="2">
    <source>
        <dbReference type="EMBL" id="MCI18924.1"/>
    </source>
</evidence>
<keyword evidence="3" id="KW-1185">Reference proteome</keyword>
<proteinExistence type="predicted"/>
<feature type="non-terminal residue" evidence="2">
    <location>
        <position position="177"/>
    </location>
</feature>
<evidence type="ECO:0000256" key="1">
    <source>
        <dbReference type="SAM" id="MobiDB-lite"/>
    </source>
</evidence>
<dbReference type="AlphaFoldDB" id="A0A392Q480"/>
<feature type="compositionally biased region" description="Basic and acidic residues" evidence="1">
    <location>
        <begin position="53"/>
        <end position="86"/>
    </location>
</feature>